<gene>
    <name evidence="1" type="ORF">IRL76_01200</name>
</gene>
<proteinExistence type="predicted"/>
<dbReference type="CDD" id="cd02440">
    <property type="entry name" value="AdoMet_MTases"/>
    <property type="match status" value="1"/>
</dbReference>
<evidence type="ECO:0000313" key="2">
    <source>
        <dbReference type="Proteomes" id="UP000594459"/>
    </source>
</evidence>
<evidence type="ECO:0000313" key="1">
    <source>
        <dbReference type="EMBL" id="QPC99229.1"/>
    </source>
</evidence>
<dbReference type="RefSeq" id="WP_200982411.1">
    <property type="nucleotide sequence ID" value="NZ_CP064654.1"/>
</dbReference>
<dbReference type="SUPFAM" id="SSF53335">
    <property type="entry name" value="S-adenosyl-L-methionine-dependent methyltransferases"/>
    <property type="match status" value="1"/>
</dbReference>
<organism evidence="1 2">
    <name type="scientific">Qipengyuania soli</name>
    <dbReference type="NCBI Taxonomy" id="2782568"/>
    <lineage>
        <taxon>Bacteria</taxon>
        <taxon>Pseudomonadati</taxon>
        <taxon>Pseudomonadota</taxon>
        <taxon>Alphaproteobacteria</taxon>
        <taxon>Sphingomonadales</taxon>
        <taxon>Erythrobacteraceae</taxon>
        <taxon>Qipengyuania</taxon>
    </lineage>
</organism>
<dbReference type="GO" id="GO:0008168">
    <property type="term" value="F:methyltransferase activity"/>
    <property type="evidence" value="ECO:0007669"/>
    <property type="project" value="UniProtKB-KW"/>
</dbReference>
<name>A0A7S8IUN5_9SPHN</name>
<keyword evidence="1" id="KW-0808">Transferase</keyword>
<dbReference type="EMBL" id="CP064654">
    <property type="protein sequence ID" value="QPC99229.1"/>
    <property type="molecule type" value="Genomic_DNA"/>
</dbReference>
<dbReference type="KEGG" id="qso:IRL76_01200"/>
<dbReference type="AlphaFoldDB" id="A0A7S8IUN5"/>
<protein>
    <submittedName>
        <fullName evidence="1">Methyltransferase domain-containing protein</fullName>
    </submittedName>
</protein>
<sequence>MPAGCCHTARILFSGRREELELASEQGVGVIERPSFKHKAARFFGQWGVFFRGFLEHPRMVGSIIPSSRFTIEKMLAPVKWEECELFVEYGPGVGTFCQPVLDRLRRDGALIVIDTNPLYIDYLKKHFRDSRFHAVLGSAEDVEAIVRAHGYDHADYVLSGLPFSTLPDGVGPAIAAATHRVIRPGGAFLVYQFSAKARDFMAKHFRRIDSGFEFWNVLPCQLFWGWKD</sequence>
<accession>A0A7S8IUN5</accession>
<keyword evidence="2" id="KW-1185">Reference proteome</keyword>
<dbReference type="Gene3D" id="3.40.50.150">
    <property type="entry name" value="Vaccinia Virus protein VP39"/>
    <property type="match status" value="1"/>
</dbReference>
<dbReference type="InterPro" id="IPR029063">
    <property type="entry name" value="SAM-dependent_MTases_sf"/>
</dbReference>
<dbReference type="GO" id="GO:0032259">
    <property type="term" value="P:methylation"/>
    <property type="evidence" value="ECO:0007669"/>
    <property type="project" value="UniProtKB-KW"/>
</dbReference>
<dbReference type="Proteomes" id="UP000594459">
    <property type="component" value="Chromosome"/>
</dbReference>
<reference evidence="1 2" key="1">
    <citation type="submission" date="2020-11" db="EMBL/GenBank/DDBJ databases">
        <title>The genome sequence of Erythrobacter sp. 6D36.</title>
        <authorList>
            <person name="Liu Y."/>
        </authorList>
    </citation>
    <scope>NUCLEOTIDE SEQUENCE [LARGE SCALE GENOMIC DNA]</scope>
    <source>
        <strain evidence="1 2">6D36</strain>
    </source>
</reference>
<keyword evidence="1" id="KW-0489">Methyltransferase</keyword>